<dbReference type="GO" id="GO:0005524">
    <property type="term" value="F:ATP binding"/>
    <property type="evidence" value="ECO:0007669"/>
    <property type="project" value="UniProtKB-KW"/>
</dbReference>
<reference evidence="12 13" key="1">
    <citation type="submission" date="2020-04" db="EMBL/GenBank/DDBJ databases">
        <title>Paenibacillus algicola sp. nov., a novel marine bacterium producing alginate lyase.</title>
        <authorList>
            <person name="Huang H."/>
        </authorList>
    </citation>
    <scope>NUCLEOTIDE SEQUENCE [LARGE SCALE GENOMIC DNA]</scope>
    <source>
        <strain evidence="12 13">L7-75</strain>
    </source>
</reference>
<dbReference type="GO" id="GO:0043138">
    <property type="term" value="F:3'-5' DNA helicase activity"/>
    <property type="evidence" value="ECO:0007669"/>
    <property type="project" value="UniProtKB-EC"/>
</dbReference>
<dbReference type="NCBIfam" id="NF045503">
    <property type="entry name" value="repair_heli_XPB"/>
    <property type="match status" value="1"/>
</dbReference>
<organism evidence="12 13">
    <name type="scientific">Paenibacillus lemnae</name>
    <dbReference type="NCBI Taxonomy" id="1330551"/>
    <lineage>
        <taxon>Bacteria</taxon>
        <taxon>Bacillati</taxon>
        <taxon>Bacillota</taxon>
        <taxon>Bacilli</taxon>
        <taxon>Bacillales</taxon>
        <taxon>Paenibacillaceae</taxon>
        <taxon>Paenibacillus</taxon>
    </lineage>
</organism>
<dbReference type="Proteomes" id="UP000565468">
    <property type="component" value="Unassembled WGS sequence"/>
</dbReference>
<keyword evidence="2" id="KW-0547">Nucleotide-binding</keyword>
<dbReference type="InterPro" id="IPR014001">
    <property type="entry name" value="Helicase_ATP-bd"/>
</dbReference>
<dbReference type="PROSITE" id="PS51192">
    <property type="entry name" value="HELICASE_ATP_BIND_1"/>
    <property type="match status" value="1"/>
</dbReference>
<dbReference type="Pfam" id="PF13625">
    <property type="entry name" value="Helicase_C_3"/>
    <property type="match status" value="1"/>
</dbReference>
<evidence type="ECO:0000259" key="10">
    <source>
        <dbReference type="PROSITE" id="PS51192"/>
    </source>
</evidence>
<sequence>MNDNKPCIVQRDRSILLDVHHTRFEEARGQISQYSELVKSPSSFHTYRMTPLSLWNAASAGWTSENISSSLQSLSRWEVPLSLLQEVECLVSRYGQLRLIKHPQEEGQLMLVAESAKMMEDLQQKISLKPFGLHFISGISAQLPAGCRGMLKQELTRLGYPVLDQAGYQDGQYLNVGWAGEGSSEGTASVKFQLRDYQQDAVNGFLNHGGQGGSGVLVLPCGAGKTVIGMAAIHKLQCETLILTSNTTSVRQWINELCTKTSLDAGDVGEYTGQCKEVKAVTVATYQILTHRRSKEDGPCHMGLFNERSWGLIIYDEVHLLPAPVFRATADIQATRRLGLTATLVREDGREHDVFSLIGPKCYEMPWKSLEKMGWIASVDCIEMKVWMPDAMKEKYRLAGKREQYRLASENPLKLELIKQLMQRHSDKQVLVIGQYVEQLKDISEKLDIPLIYGGMPQKQRNRLYDAFRQGEISALVVSKVANFAVDLPDASVAIEVSGSFGSRQEEAQRLGRILRPKTGGTRACFYALVTRDSREEDFALRRRLFLIEQGYEYRMHADVYGQADS</sequence>
<dbReference type="Pfam" id="PF16203">
    <property type="entry name" value="ERCC3_RAD25_C"/>
    <property type="match status" value="1"/>
</dbReference>
<keyword evidence="6" id="KW-0413">Isomerase</keyword>
<evidence type="ECO:0000256" key="7">
    <source>
        <dbReference type="ARBA" id="ARBA00034617"/>
    </source>
</evidence>
<dbReference type="InterPro" id="IPR027417">
    <property type="entry name" value="P-loop_NTPase"/>
</dbReference>
<dbReference type="PROSITE" id="PS51194">
    <property type="entry name" value="HELICASE_CTER"/>
    <property type="match status" value="1"/>
</dbReference>
<dbReference type="GO" id="GO:0003677">
    <property type="term" value="F:DNA binding"/>
    <property type="evidence" value="ECO:0007669"/>
    <property type="project" value="InterPro"/>
</dbReference>
<feature type="domain" description="Helicase C-terminal" evidence="11">
    <location>
        <begin position="417"/>
        <end position="566"/>
    </location>
</feature>
<dbReference type="Gene3D" id="3.40.50.300">
    <property type="entry name" value="P-loop containing nucleotide triphosphate hydrolases"/>
    <property type="match status" value="2"/>
</dbReference>
<evidence type="ECO:0000256" key="8">
    <source>
        <dbReference type="ARBA" id="ARBA00034808"/>
    </source>
</evidence>
<dbReference type="PRINTS" id="PR00851">
    <property type="entry name" value="XRODRMPGMNTB"/>
</dbReference>
<gene>
    <name evidence="12" type="ORF">HII30_02550</name>
</gene>
<keyword evidence="3" id="KW-0378">Hydrolase</keyword>
<dbReference type="AlphaFoldDB" id="A0A848M327"/>
<dbReference type="SMART" id="SM00487">
    <property type="entry name" value="DEXDc"/>
    <property type="match status" value="1"/>
</dbReference>
<dbReference type="InterPro" id="IPR050615">
    <property type="entry name" value="ATP-dep_DNA_Helicase"/>
</dbReference>
<evidence type="ECO:0000256" key="6">
    <source>
        <dbReference type="ARBA" id="ARBA00023235"/>
    </source>
</evidence>
<accession>A0A848M327</accession>
<evidence type="ECO:0000313" key="13">
    <source>
        <dbReference type="Proteomes" id="UP000565468"/>
    </source>
</evidence>
<evidence type="ECO:0000256" key="3">
    <source>
        <dbReference type="ARBA" id="ARBA00022801"/>
    </source>
</evidence>
<comment type="catalytic activity">
    <reaction evidence="7">
        <text>Couples ATP hydrolysis with the unwinding of duplex DNA by translocating in the 3'-5' direction.</text>
        <dbReference type="EC" id="5.6.2.4"/>
    </reaction>
</comment>
<evidence type="ECO:0000259" key="11">
    <source>
        <dbReference type="PROSITE" id="PS51194"/>
    </source>
</evidence>
<dbReference type="InterPro" id="IPR032830">
    <property type="entry name" value="XPB/Ssl2_N"/>
</dbReference>
<protein>
    <recommendedName>
        <fullName evidence="8">DNA 3'-5' helicase</fullName>
        <ecNumber evidence="8">5.6.2.4</ecNumber>
    </recommendedName>
</protein>
<dbReference type="SUPFAM" id="SSF52540">
    <property type="entry name" value="P-loop containing nucleoside triphosphate hydrolases"/>
    <property type="match status" value="2"/>
</dbReference>
<keyword evidence="5" id="KW-0067">ATP-binding</keyword>
<dbReference type="GO" id="GO:0016787">
    <property type="term" value="F:hydrolase activity"/>
    <property type="evidence" value="ECO:0007669"/>
    <property type="project" value="UniProtKB-KW"/>
</dbReference>
<dbReference type="EMBL" id="JABBPN010000002">
    <property type="protein sequence ID" value="NMO94669.1"/>
    <property type="molecule type" value="Genomic_DNA"/>
</dbReference>
<evidence type="ECO:0000313" key="12">
    <source>
        <dbReference type="EMBL" id="NMO94669.1"/>
    </source>
</evidence>
<dbReference type="EC" id="5.6.2.4" evidence="8"/>
<dbReference type="Pfam" id="PF04851">
    <property type="entry name" value="ResIII"/>
    <property type="match status" value="1"/>
</dbReference>
<feature type="domain" description="Helicase ATP-binding" evidence="10">
    <location>
        <begin position="206"/>
        <end position="362"/>
    </location>
</feature>
<evidence type="ECO:0000256" key="4">
    <source>
        <dbReference type="ARBA" id="ARBA00022806"/>
    </source>
</evidence>
<evidence type="ECO:0000256" key="9">
    <source>
        <dbReference type="ARBA" id="ARBA00048988"/>
    </source>
</evidence>
<comment type="catalytic activity">
    <reaction evidence="9">
        <text>ATP + H2O = ADP + phosphate + H(+)</text>
        <dbReference type="Rhea" id="RHEA:13065"/>
        <dbReference type="ChEBI" id="CHEBI:15377"/>
        <dbReference type="ChEBI" id="CHEBI:15378"/>
        <dbReference type="ChEBI" id="CHEBI:30616"/>
        <dbReference type="ChEBI" id="CHEBI:43474"/>
        <dbReference type="ChEBI" id="CHEBI:456216"/>
        <dbReference type="EC" id="5.6.2.4"/>
    </reaction>
</comment>
<dbReference type="RefSeq" id="WP_169503368.1">
    <property type="nucleotide sequence ID" value="NZ_JABBPN010000002.1"/>
</dbReference>
<dbReference type="PANTHER" id="PTHR11274">
    <property type="entry name" value="RAD25/XP-B DNA REPAIR HELICASE"/>
    <property type="match status" value="1"/>
</dbReference>
<evidence type="ECO:0000256" key="5">
    <source>
        <dbReference type="ARBA" id="ARBA00022840"/>
    </source>
</evidence>
<comment type="caution">
    <text evidence="12">The sequence shown here is derived from an EMBL/GenBank/DDBJ whole genome shotgun (WGS) entry which is preliminary data.</text>
</comment>
<dbReference type="InterPro" id="IPR006935">
    <property type="entry name" value="Helicase/UvrB_N"/>
</dbReference>
<name>A0A848M327_PAELE</name>
<proteinExistence type="inferred from homology"/>
<dbReference type="CDD" id="cd18789">
    <property type="entry name" value="SF2_C_XPB"/>
    <property type="match status" value="1"/>
</dbReference>
<comment type="similarity">
    <text evidence="1">Belongs to the helicase family. RAD25/XPB subfamily.</text>
</comment>
<dbReference type="InterPro" id="IPR001650">
    <property type="entry name" value="Helicase_C-like"/>
</dbReference>
<keyword evidence="13" id="KW-1185">Reference proteome</keyword>
<dbReference type="PANTHER" id="PTHR11274:SF0">
    <property type="entry name" value="GENERAL TRANSCRIPTION AND DNA REPAIR FACTOR IIH HELICASE SUBUNIT XPB"/>
    <property type="match status" value="1"/>
</dbReference>
<evidence type="ECO:0000256" key="2">
    <source>
        <dbReference type="ARBA" id="ARBA00022741"/>
    </source>
</evidence>
<evidence type="ECO:0000256" key="1">
    <source>
        <dbReference type="ARBA" id="ARBA00006637"/>
    </source>
</evidence>
<keyword evidence="4 12" id="KW-0347">Helicase</keyword>
<dbReference type="SMART" id="SM00490">
    <property type="entry name" value="HELICc"/>
    <property type="match status" value="1"/>
</dbReference>
<dbReference type="InterPro" id="IPR032438">
    <property type="entry name" value="ERCC3_RAD25_C"/>
</dbReference>